<gene>
    <name evidence="13" type="primary">icd</name>
    <name evidence="13" type="ORF">KCG35_14375</name>
</gene>
<evidence type="ECO:0000256" key="2">
    <source>
        <dbReference type="ARBA" id="ARBA00011738"/>
    </source>
</evidence>
<comment type="similarity">
    <text evidence="1">Belongs to the isocitrate and isopropylmalate dehydrogenases family.</text>
</comment>
<dbReference type="Gene3D" id="3.40.718.10">
    <property type="entry name" value="Isopropylmalate Dehydrogenase"/>
    <property type="match status" value="1"/>
</dbReference>
<feature type="domain" description="Isopropylmalate dehydrogenase-like" evidence="12">
    <location>
        <begin position="30"/>
        <end position="414"/>
    </location>
</feature>
<dbReference type="EC" id="1.1.1.42" evidence="11"/>
<reference evidence="13 14" key="1">
    <citation type="submission" date="2021-04" db="EMBL/GenBank/DDBJ databases">
        <authorList>
            <person name="Pira H."/>
            <person name="Risdian C."/>
            <person name="Wink J."/>
        </authorList>
    </citation>
    <scope>NUCLEOTIDE SEQUENCE [LARGE SCALE GENOMIC DNA]</scope>
    <source>
        <strain evidence="13 14">WH53</strain>
    </source>
</reference>
<comment type="cofactor">
    <cofactor evidence="11">
        <name>Mg(2+)</name>
        <dbReference type="ChEBI" id="CHEBI:18420"/>
    </cofactor>
    <cofactor evidence="11">
        <name>Mn(2+)</name>
        <dbReference type="ChEBI" id="CHEBI:29035"/>
    </cofactor>
</comment>
<evidence type="ECO:0000256" key="4">
    <source>
        <dbReference type="ARBA" id="ARBA00022532"/>
    </source>
</evidence>
<dbReference type="NCBIfam" id="NF005425">
    <property type="entry name" value="PRK07006.1"/>
    <property type="match status" value="1"/>
</dbReference>
<dbReference type="PROSITE" id="PS00470">
    <property type="entry name" value="IDH_IMDH"/>
    <property type="match status" value="1"/>
</dbReference>
<keyword evidence="5 11" id="KW-0479">Metal-binding</keyword>
<comment type="subunit">
    <text evidence="2">Homodimer.</text>
</comment>
<evidence type="ECO:0000256" key="8">
    <source>
        <dbReference type="ARBA" id="ARBA00023002"/>
    </source>
</evidence>
<keyword evidence="8" id="KW-0560">Oxidoreductase</keyword>
<accession>A0ABS5ZET1</accession>
<dbReference type="RefSeq" id="WP_215820475.1">
    <property type="nucleotide sequence ID" value="NZ_JAGSOY010000033.1"/>
</dbReference>
<evidence type="ECO:0000256" key="6">
    <source>
        <dbReference type="ARBA" id="ARBA00022842"/>
    </source>
</evidence>
<keyword evidence="7 11" id="KW-0521">NADP</keyword>
<keyword evidence="9 11" id="KW-0464">Manganese</keyword>
<keyword evidence="6" id="KW-0460">Magnesium</keyword>
<keyword evidence="3 11" id="KW-0329">Glyoxylate bypass</keyword>
<dbReference type="NCBIfam" id="TIGR00183">
    <property type="entry name" value="prok_nadp_idh"/>
    <property type="match status" value="1"/>
</dbReference>
<proteinExistence type="inferred from homology"/>
<dbReference type="InterPro" id="IPR024084">
    <property type="entry name" value="IsoPropMal-DH-like_dom"/>
</dbReference>
<dbReference type="EMBL" id="JAGSOY010000033">
    <property type="protein sequence ID" value="MBU2712248.1"/>
    <property type="molecule type" value="Genomic_DNA"/>
</dbReference>
<name>A0ABS5ZET1_9GAMM</name>
<protein>
    <recommendedName>
        <fullName evidence="11">Isocitrate dehydrogenase [NADP]</fullName>
        <ecNumber evidence="11">1.1.1.42</ecNumber>
    </recommendedName>
</protein>
<dbReference type="PANTHER" id="PTHR43504:SF1">
    <property type="entry name" value="ISOCITRATE DEHYDROGENASE [NADP]"/>
    <property type="match status" value="1"/>
</dbReference>
<evidence type="ECO:0000256" key="5">
    <source>
        <dbReference type="ARBA" id="ARBA00022723"/>
    </source>
</evidence>
<dbReference type="PANTHER" id="PTHR43504">
    <property type="entry name" value="ISOCITRATE DEHYDROGENASE [NADP]"/>
    <property type="match status" value="1"/>
</dbReference>
<evidence type="ECO:0000256" key="9">
    <source>
        <dbReference type="ARBA" id="ARBA00023211"/>
    </source>
</evidence>
<evidence type="ECO:0000256" key="7">
    <source>
        <dbReference type="ARBA" id="ARBA00022857"/>
    </source>
</evidence>
<sequence>MGYQHINVPAHGEKITVNADLSLNVPNNPIIPYIEGDGIGVDVSPAMITVVDSAVKKAYGGSKKISWMEVYSGEKATQVYDENTWLPEETLEAFKEFAVGIKGPLTTPVGGGIRSLNVALRQELDLYVCQRPVRWFTGVPSPVKNPQDVDMCIFRENSEDIYAGVEWKAGTSEADKIIKFLKEEMGVTKIRFDENCGIGIKPVSEEGTKRLVRRAIQYAIDNDKSSVTLVHKGNIMKYTEGAFKEWGYDLAQQEFGAELLDGGPWCTLKNPNTGRKIIIKDVIADAMLQQILLRPAEYDVIATLNLNGDYLSDALAAEVGGIGIAPGANLSDNVAIFEATHGTAPKYAGQDKVNPGSLILSAEMMLRHMGWTEAADLIIKGVEGAIGAKTVTYDFERLMEGATLLKCSEFADAIVANM</sequence>
<dbReference type="SMART" id="SM01329">
    <property type="entry name" value="Iso_dh"/>
    <property type="match status" value="1"/>
</dbReference>
<dbReference type="SUPFAM" id="SSF53659">
    <property type="entry name" value="Isocitrate/Isopropylmalate dehydrogenase-like"/>
    <property type="match status" value="1"/>
</dbReference>
<dbReference type="InterPro" id="IPR004439">
    <property type="entry name" value="Isocitrate_DH_NADP_dimer_prok"/>
</dbReference>
<organism evidence="13 14">
    <name type="scientific">Zooshikella harenae</name>
    <dbReference type="NCBI Taxonomy" id="2827238"/>
    <lineage>
        <taxon>Bacteria</taxon>
        <taxon>Pseudomonadati</taxon>
        <taxon>Pseudomonadota</taxon>
        <taxon>Gammaproteobacteria</taxon>
        <taxon>Oceanospirillales</taxon>
        <taxon>Zooshikellaceae</taxon>
        <taxon>Zooshikella</taxon>
    </lineage>
</organism>
<evidence type="ECO:0000259" key="12">
    <source>
        <dbReference type="SMART" id="SM01329"/>
    </source>
</evidence>
<evidence type="ECO:0000313" key="13">
    <source>
        <dbReference type="EMBL" id="MBU2712248.1"/>
    </source>
</evidence>
<evidence type="ECO:0000256" key="3">
    <source>
        <dbReference type="ARBA" id="ARBA00022435"/>
    </source>
</evidence>
<evidence type="ECO:0000256" key="10">
    <source>
        <dbReference type="ARBA" id="ARBA00023554"/>
    </source>
</evidence>
<dbReference type="Pfam" id="PF00180">
    <property type="entry name" value="Iso_dh"/>
    <property type="match status" value="1"/>
</dbReference>
<keyword evidence="4 11" id="KW-0816">Tricarboxylic acid cycle</keyword>
<comment type="catalytic activity">
    <reaction evidence="10">
        <text>D-threo-isocitrate + NADP(+) = 2-oxoglutarate + CO2 + NADPH</text>
        <dbReference type="Rhea" id="RHEA:19629"/>
        <dbReference type="ChEBI" id="CHEBI:15562"/>
        <dbReference type="ChEBI" id="CHEBI:16526"/>
        <dbReference type="ChEBI" id="CHEBI:16810"/>
        <dbReference type="ChEBI" id="CHEBI:57783"/>
        <dbReference type="ChEBI" id="CHEBI:58349"/>
        <dbReference type="EC" id="1.1.1.42"/>
    </reaction>
</comment>
<evidence type="ECO:0000256" key="1">
    <source>
        <dbReference type="ARBA" id="ARBA00007769"/>
    </source>
</evidence>
<comment type="caution">
    <text evidence="13">The sequence shown here is derived from an EMBL/GenBank/DDBJ whole genome shotgun (WGS) entry which is preliminary data.</text>
</comment>
<evidence type="ECO:0000256" key="11">
    <source>
        <dbReference type="RuleBase" id="RU004446"/>
    </source>
</evidence>
<keyword evidence="14" id="KW-1185">Reference proteome</keyword>
<dbReference type="InterPro" id="IPR019818">
    <property type="entry name" value="IsoCit/isopropylmalate_DH_CS"/>
</dbReference>
<dbReference type="Proteomes" id="UP000690515">
    <property type="component" value="Unassembled WGS sequence"/>
</dbReference>
<evidence type="ECO:0000313" key="14">
    <source>
        <dbReference type="Proteomes" id="UP000690515"/>
    </source>
</evidence>